<keyword evidence="5" id="KW-1185">Reference proteome</keyword>
<dbReference type="SUPFAM" id="SSF81382">
    <property type="entry name" value="Skp1 dimerisation domain-like"/>
    <property type="match status" value="1"/>
</dbReference>
<dbReference type="GO" id="GO:0006511">
    <property type="term" value="P:ubiquitin-dependent protein catabolic process"/>
    <property type="evidence" value="ECO:0007669"/>
    <property type="project" value="InterPro"/>
</dbReference>
<reference evidence="5" key="1">
    <citation type="journal article" date="2020" name="Nat. Commun.">
        <title>Genome sequence of the cluster root forming white lupin.</title>
        <authorList>
            <person name="Hufnagel B."/>
            <person name="Marques A."/>
            <person name="Soriano A."/>
            <person name="Marques L."/>
            <person name="Divol F."/>
            <person name="Doumas P."/>
            <person name="Sallet E."/>
            <person name="Mancinotti D."/>
            <person name="Carrere S."/>
            <person name="Marande W."/>
            <person name="Arribat S."/>
            <person name="Keller J."/>
            <person name="Huneau C."/>
            <person name="Blein T."/>
            <person name="Aime D."/>
            <person name="Laguerre M."/>
            <person name="Taylor J."/>
            <person name="Schubert V."/>
            <person name="Nelson M."/>
            <person name="Geu-Flores F."/>
            <person name="Crespi M."/>
            <person name="Gallardo-Guerrero K."/>
            <person name="Delaux P.-M."/>
            <person name="Salse J."/>
            <person name="Berges H."/>
            <person name="Guyot R."/>
            <person name="Gouzy J."/>
            <person name="Peret B."/>
        </authorList>
    </citation>
    <scope>NUCLEOTIDE SEQUENCE [LARGE SCALE GENOMIC DNA]</scope>
    <source>
        <strain evidence="5">cv. Amiga</strain>
    </source>
</reference>
<dbReference type="EMBL" id="WOCE01000023">
    <property type="protein sequence ID" value="KAE9587789.1"/>
    <property type="molecule type" value="Genomic_DNA"/>
</dbReference>
<dbReference type="InterPro" id="IPR036296">
    <property type="entry name" value="SKP1-like_dim_sf"/>
</dbReference>
<dbReference type="Gene3D" id="3.30.710.10">
    <property type="entry name" value="Potassium Channel Kv1.1, Chain A"/>
    <property type="match status" value="1"/>
</dbReference>
<organism evidence="4 5">
    <name type="scientific">Lupinus albus</name>
    <name type="common">White lupine</name>
    <name type="synonym">Lupinus termis</name>
    <dbReference type="NCBI Taxonomy" id="3870"/>
    <lineage>
        <taxon>Eukaryota</taxon>
        <taxon>Viridiplantae</taxon>
        <taxon>Streptophyta</taxon>
        <taxon>Embryophyta</taxon>
        <taxon>Tracheophyta</taxon>
        <taxon>Spermatophyta</taxon>
        <taxon>Magnoliopsida</taxon>
        <taxon>eudicotyledons</taxon>
        <taxon>Gunneridae</taxon>
        <taxon>Pentapetalae</taxon>
        <taxon>rosids</taxon>
        <taxon>fabids</taxon>
        <taxon>Fabales</taxon>
        <taxon>Fabaceae</taxon>
        <taxon>Papilionoideae</taxon>
        <taxon>50 kb inversion clade</taxon>
        <taxon>genistoids sensu lato</taxon>
        <taxon>core genistoids</taxon>
        <taxon>Genisteae</taxon>
        <taxon>Lupinus</taxon>
    </lineage>
</organism>
<feature type="domain" description="SKP1 component dimerisation" evidence="3">
    <location>
        <begin position="5"/>
        <end position="46"/>
    </location>
</feature>
<evidence type="ECO:0000313" key="4">
    <source>
        <dbReference type="EMBL" id="KAE9587789.1"/>
    </source>
</evidence>
<gene>
    <name evidence="4" type="ORF">Lalb_Chr23g0277691</name>
</gene>
<evidence type="ECO:0000259" key="3">
    <source>
        <dbReference type="Pfam" id="PF01466"/>
    </source>
</evidence>
<dbReference type="AlphaFoldDB" id="A0A6A4NKA9"/>
<keyword evidence="2" id="KW-1133">Transmembrane helix</keyword>
<dbReference type="InterPro" id="IPR011333">
    <property type="entry name" value="SKP1/BTB/POZ_sf"/>
</dbReference>
<feature type="transmembrane region" description="Helical" evidence="2">
    <location>
        <begin position="66"/>
        <end position="87"/>
    </location>
</feature>
<evidence type="ECO:0000256" key="2">
    <source>
        <dbReference type="SAM" id="Phobius"/>
    </source>
</evidence>
<evidence type="ECO:0000256" key="1">
    <source>
        <dbReference type="ARBA" id="ARBA00004906"/>
    </source>
</evidence>
<dbReference type="Pfam" id="PF01466">
    <property type="entry name" value="Skp1"/>
    <property type="match status" value="1"/>
</dbReference>
<keyword evidence="2" id="KW-0472">Membrane</keyword>
<comment type="pathway">
    <text evidence="1">Protein modification; protein ubiquitination.</text>
</comment>
<sequence>MKVNYLLKLMSKSVVKLIENKNVKFARKFFGIVNDFTPSEETNIHEKPIIHMSSTWKVDIHQHYPLGLLMSSNIFYLCLLLQLLHILSS</sequence>
<name>A0A6A4NKA9_LUPAL</name>
<comment type="caution">
    <text evidence="4">The sequence shown here is derived from an EMBL/GenBank/DDBJ whole genome shotgun (WGS) entry which is preliminary data.</text>
</comment>
<accession>A0A6A4NKA9</accession>
<dbReference type="InterPro" id="IPR016072">
    <property type="entry name" value="Skp1_comp_dimer"/>
</dbReference>
<proteinExistence type="predicted"/>
<keyword evidence="2" id="KW-0812">Transmembrane</keyword>
<protein>
    <submittedName>
        <fullName evidence="4">Putative SKP1 component, dimerization</fullName>
    </submittedName>
</protein>
<dbReference type="OrthoDB" id="2342932at2759"/>
<evidence type="ECO:0000313" key="5">
    <source>
        <dbReference type="Proteomes" id="UP000447434"/>
    </source>
</evidence>
<dbReference type="Proteomes" id="UP000447434">
    <property type="component" value="Chromosome 23"/>
</dbReference>